<dbReference type="EMBL" id="MU007057">
    <property type="protein sequence ID" value="KAF2427803.1"/>
    <property type="molecule type" value="Genomic_DNA"/>
</dbReference>
<keyword evidence="3" id="KW-1185">Reference proteome</keyword>
<evidence type="ECO:0000313" key="2">
    <source>
        <dbReference type="EMBL" id="KAF2427803.1"/>
    </source>
</evidence>
<gene>
    <name evidence="2" type="ORF">EJ08DRAFT_735841</name>
</gene>
<name>A0A9P4TWZ5_9PEZI</name>
<proteinExistence type="predicted"/>
<protein>
    <submittedName>
        <fullName evidence="2">Uncharacterized protein</fullName>
    </submittedName>
</protein>
<accession>A0A9P4TWZ5</accession>
<sequence length="496" mass="54726">MPEQTNSQSRRDPIDVWNPLMNGIKEESPRRQHQHEITPMADARSSLKSLIVKLKIATLNSLHLKLEDNKARIQILSTPDFTKTTTVSPHTPLPPSSRASEIHSKKNARNISGSWSINNPPPTPIFDGLTFTLPSPSSPISPTWPTSPLRTSENNLTTITRRSSRLLDGDLITLQRPTLTPAPTSPAILATNTYSQSSPLSTAGTDATAPLALTASAQPTASAPPAQPSTPVSRLESLPRPIRLRIYSYLGFPSSSSHPTPNPNHASIPSIPRYKVDFNRTSLLSQPWNNEHSSRNGTATPTITGISLLRTNKFISNECYELLYGAGCVFHVYLMGRGVTYARNLGERAGSRIKYLVLNYAGTPDWHRDVLFGTTDHGESIVKALESILPLTPNLVYLALQFFSPSLPIILSSLSLSSSSSQQEAQEFKEMGWLSQFLCRVSRDENRKGLRWFGLWRDYDIKCLLDLGVGDGERGSRRKGFRRGLREGWGGVVEGL</sequence>
<dbReference type="Proteomes" id="UP000800235">
    <property type="component" value="Unassembled WGS sequence"/>
</dbReference>
<evidence type="ECO:0000256" key="1">
    <source>
        <dbReference type="SAM" id="MobiDB-lite"/>
    </source>
</evidence>
<feature type="non-terminal residue" evidence="2">
    <location>
        <position position="1"/>
    </location>
</feature>
<evidence type="ECO:0000313" key="3">
    <source>
        <dbReference type="Proteomes" id="UP000800235"/>
    </source>
</evidence>
<dbReference type="AlphaFoldDB" id="A0A9P4TWZ5"/>
<comment type="caution">
    <text evidence="2">The sequence shown here is derived from an EMBL/GenBank/DDBJ whole genome shotgun (WGS) entry which is preliminary data.</text>
</comment>
<organism evidence="2 3">
    <name type="scientific">Tothia fuscella</name>
    <dbReference type="NCBI Taxonomy" id="1048955"/>
    <lineage>
        <taxon>Eukaryota</taxon>
        <taxon>Fungi</taxon>
        <taxon>Dikarya</taxon>
        <taxon>Ascomycota</taxon>
        <taxon>Pezizomycotina</taxon>
        <taxon>Dothideomycetes</taxon>
        <taxon>Pleosporomycetidae</taxon>
        <taxon>Venturiales</taxon>
        <taxon>Cylindrosympodiaceae</taxon>
        <taxon>Tothia</taxon>
    </lineage>
</organism>
<reference evidence="2" key="1">
    <citation type="journal article" date="2020" name="Stud. Mycol.">
        <title>101 Dothideomycetes genomes: a test case for predicting lifestyles and emergence of pathogens.</title>
        <authorList>
            <person name="Haridas S."/>
            <person name="Albert R."/>
            <person name="Binder M."/>
            <person name="Bloem J."/>
            <person name="Labutti K."/>
            <person name="Salamov A."/>
            <person name="Andreopoulos B."/>
            <person name="Baker S."/>
            <person name="Barry K."/>
            <person name="Bills G."/>
            <person name="Bluhm B."/>
            <person name="Cannon C."/>
            <person name="Castanera R."/>
            <person name="Culley D."/>
            <person name="Daum C."/>
            <person name="Ezra D."/>
            <person name="Gonzalez J."/>
            <person name="Henrissat B."/>
            <person name="Kuo A."/>
            <person name="Liang C."/>
            <person name="Lipzen A."/>
            <person name="Lutzoni F."/>
            <person name="Magnuson J."/>
            <person name="Mondo S."/>
            <person name="Nolan M."/>
            <person name="Ohm R."/>
            <person name="Pangilinan J."/>
            <person name="Park H.-J."/>
            <person name="Ramirez L."/>
            <person name="Alfaro M."/>
            <person name="Sun H."/>
            <person name="Tritt A."/>
            <person name="Yoshinaga Y."/>
            <person name="Zwiers L.-H."/>
            <person name="Turgeon B."/>
            <person name="Goodwin S."/>
            <person name="Spatafora J."/>
            <person name="Crous P."/>
            <person name="Grigoriev I."/>
        </authorList>
    </citation>
    <scope>NUCLEOTIDE SEQUENCE</scope>
    <source>
        <strain evidence="2">CBS 130266</strain>
    </source>
</reference>
<feature type="region of interest" description="Disordered" evidence="1">
    <location>
        <begin position="83"/>
        <end position="104"/>
    </location>
</feature>